<name>A0A498KLX5_MALDO</name>
<dbReference type="SUPFAM" id="SSF54211">
    <property type="entry name" value="Ribosomal protein S5 domain 2-like"/>
    <property type="match status" value="1"/>
</dbReference>
<dbReference type="Gene3D" id="3.30.565.10">
    <property type="entry name" value="Histidine kinase-like ATPase, C-terminal domain"/>
    <property type="match status" value="1"/>
</dbReference>
<evidence type="ECO:0000259" key="4">
    <source>
        <dbReference type="SMART" id="SM01340"/>
    </source>
</evidence>
<dbReference type="Pfam" id="PF13589">
    <property type="entry name" value="HATPase_c_3"/>
    <property type="match status" value="1"/>
</dbReference>
<dbReference type="PANTHER" id="PTHR10073:SF47">
    <property type="entry name" value="DNA MISMATCH REPAIR PROTEIN MLH3"/>
    <property type="match status" value="1"/>
</dbReference>
<dbReference type="Gene3D" id="3.30.1370.100">
    <property type="entry name" value="MutL, C-terminal domain, regulatory subdomain"/>
    <property type="match status" value="1"/>
</dbReference>
<evidence type="ECO:0000259" key="3">
    <source>
        <dbReference type="SMART" id="SM00853"/>
    </source>
</evidence>
<dbReference type="AlphaFoldDB" id="A0A498KLX5"/>
<dbReference type="PANTHER" id="PTHR10073">
    <property type="entry name" value="DNA MISMATCH REPAIR PROTEIN MLH, PMS, MUTL"/>
    <property type="match status" value="1"/>
</dbReference>
<evidence type="ECO:0008006" key="7">
    <source>
        <dbReference type="Google" id="ProtNLM"/>
    </source>
</evidence>
<dbReference type="InterPro" id="IPR020568">
    <property type="entry name" value="Ribosomal_Su5_D2-typ_SF"/>
</dbReference>
<dbReference type="Gene3D" id="3.30.1540.20">
    <property type="entry name" value="MutL, C-terminal domain, dimerisation subdomain"/>
    <property type="match status" value="1"/>
</dbReference>
<dbReference type="GO" id="GO:0032300">
    <property type="term" value="C:mismatch repair complex"/>
    <property type="evidence" value="ECO:0007669"/>
    <property type="project" value="InterPro"/>
</dbReference>
<dbReference type="SMART" id="SM01340">
    <property type="entry name" value="DNA_mis_repair"/>
    <property type="match status" value="1"/>
</dbReference>
<dbReference type="PROSITE" id="PS00058">
    <property type="entry name" value="DNA_MISMATCH_REPAIR_1"/>
    <property type="match status" value="1"/>
</dbReference>
<sequence>MEVSMRGVKPLPEAVRSSVRSGVVLYDLTSVVEELIFNSLDASATKVSVFVGVGTCYVKVVDDGRGITRDGLVLVGERYATSKFDHSTKTDAGTGSFGFRGEALASISDVSLLEILTKAYGRANGYRKVMKGCKCLYLGVDDDRKDVGTTVVVRDLFYNQPVRRKYMQSSEDELLRTIPSPSPLTLLKRTFGTEVADTLHALNTSDGKLQLSGYISSPCNNVTNKAFQYICIHKECVRSEMSYILSLTFTLADINLRFVCKGPIHKLLNQLANTFEIWDPGKAIDGSQNRKRSRPQAFAAYVLNLSCPQIFYDLTFEPSKTYVEFKDWAPVLAFIDKAIQKFWKEKMPDGESGCHGADIFIEDQMRKKGGNIKSTDENLLDGDLSELSKFGKKESRQICQASPDIMDVLIQEENRTSQKKHVRMPFEYTKDFNGFQGQLVGIELSPHTDYSFQSRDDCLDKCMLTTQQKENHPWMSDIKHFSDEDYILENRSTAAERSSNVEDNIFSSEWKDEPFKVDPSVGIGSASSRVSYDRHEFDSNVEFTQNLVQPFLKSCSSKESFLYERDLCADNGIKYQSDGFGNKRRRGGSYNSVEIPEIDGSKSFDFLWPEEESSARPLTKILTKFDLSTEFDSPSRAFIKSRPHYGEQFYEESSVMNVENIGSCHRTLNNDWCSVISNSLSQNTYLDYEPVSDINAVEGHYRSVKRATNRHFVDGEEKDCTYGYGIMSKRSSREHCTTHTDHELDFSDYSSSGKFFQPHNLDGEFSPECSDILADETGWSYLYACRKDNMGIELYKKQKDNFRDQDCLQNQSSIGRSKRSHSAPPFYRSKRRYSTLCHPLTTTTGKPDAQTFHDAPTYPEVSKMKDLHKPPGGCHLNLNSSSLEDFPLAIRSDIEKSQDIKAGVNKTHKVEMFEQSKCSEIQATAPIKEFISKDQNSLNCGTKWRNCCPQITSSSKTQGLDDQNILDISSGFLHLSSDSLVPESINKNCLSDCRVLRQVDKKYIAVIAGTTLAVIDQHAADERIRLEELRQKVLCGEGEAKAITFLDVEQELVLPEIGYQLLHNYAKPVQEWGWLCNTHTEGSGSFKRNLNLLHRQPTAITLIAVPCILGVNLSDLDLMEFLQQLADTDGSSTTPPSVLRILNSKACRGAIMFGDSLLPSECNLIVEELKQTSLCFQCAHGRPTTAPLVNLEALHKQIAKIASSNDGADQLWHGLGRHELSLARAEKRLNLAGS</sequence>
<protein>
    <recommendedName>
        <fullName evidence="7">MutL C-terminal dimerisation domain-containing protein</fullName>
    </recommendedName>
</protein>
<dbReference type="STRING" id="3750.A0A498KLX5"/>
<dbReference type="Gene3D" id="3.30.230.10">
    <property type="match status" value="1"/>
</dbReference>
<dbReference type="Proteomes" id="UP000290289">
    <property type="component" value="Chromosome 2"/>
</dbReference>
<keyword evidence="6" id="KW-1185">Reference proteome</keyword>
<keyword evidence="2" id="KW-0227">DNA damage</keyword>
<dbReference type="Pfam" id="PF08676">
    <property type="entry name" value="MutL_C"/>
    <property type="match status" value="1"/>
</dbReference>
<dbReference type="SUPFAM" id="SSF118116">
    <property type="entry name" value="DNA mismatch repair protein MutL"/>
    <property type="match status" value="1"/>
</dbReference>
<dbReference type="InterPro" id="IPR042121">
    <property type="entry name" value="MutL_C_regsub"/>
</dbReference>
<dbReference type="SUPFAM" id="SSF55874">
    <property type="entry name" value="ATPase domain of HSP90 chaperone/DNA topoisomerase II/histidine kinase"/>
    <property type="match status" value="1"/>
</dbReference>
<dbReference type="GO" id="GO:0140664">
    <property type="term" value="F:ATP-dependent DNA damage sensor activity"/>
    <property type="evidence" value="ECO:0007669"/>
    <property type="project" value="InterPro"/>
</dbReference>
<evidence type="ECO:0000313" key="6">
    <source>
        <dbReference type="Proteomes" id="UP000290289"/>
    </source>
</evidence>
<organism evidence="5 6">
    <name type="scientific">Malus domestica</name>
    <name type="common">Apple</name>
    <name type="synonym">Pyrus malus</name>
    <dbReference type="NCBI Taxonomy" id="3750"/>
    <lineage>
        <taxon>Eukaryota</taxon>
        <taxon>Viridiplantae</taxon>
        <taxon>Streptophyta</taxon>
        <taxon>Embryophyta</taxon>
        <taxon>Tracheophyta</taxon>
        <taxon>Spermatophyta</taxon>
        <taxon>Magnoliopsida</taxon>
        <taxon>eudicotyledons</taxon>
        <taxon>Gunneridae</taxon>
        <taxon>Pentapetalae</taxon>
        <taxon>rosids</taxon>
        <taxon>fabids</taxon>
        <taxon>Rosales</taxon>
        <taxon>Rosaceae</taxon>
        <taxon>Amygdaloideae</taxon>
        <taxon>Maleae</taxon>
        <taxon>Malus</taxon>
    </lineage>
</organism>
<dbReference type="SMART" id="SM00853">
    <property type="entry name" value="MutL_C"/>
    <property type="match status" value="1"/>
</dbReference>
<evidence type="ECO:0000256" key="2">
    <source>
        <dbReference type="ARBA" id="ARBA00022763"/>
    </source>
</evidence>
<dbReference type="GO" id="GO:0005524">
    <property type="term" value="F:ATP binding"/>
    <property type="evidence" value="ECO:0007669"/>
    <property type="project" value="InterPro"/>
</dbReference>
<accession>A0A498KLX5</accession>
<evidence type="ECO:0000313" key="5">
    <source>
        <dbReference type="EMBL" id="RXI06333.1"/>
    </source>
</evidence>
<dbReference type="InterPro" id="IPR036890">
    <property type="entry name" value="HATPase_C_sf"/>
</dbReference>
<dbReference type="GO" id="GO:0030983">
    <property type="term" value="F:mismatched DNA binding"/>
    <property type="evidence" value="ECO:0007669"/>
    <property type="project" value="InterPro"/>
</dbReference>
<comment type="caution">
    <text evidence="5">The sequence shown here is derived from an EMBL/GenBank/DDBJ whole genome shotgun (WGS) entry which is preliminary data.</text>
</comment>
<dbReference type="FunFam" id="3.30.1370.100:FF:000007">
    <property type="entry name" value="MUTL protein homolog 3"/>
    <property type="match status" value="1"/>
</dbReference>
<gene>
    <name evidence="5" type="ORF">DVH24_018375</name>
</gene>
<dbReference type="InterPro" id="IPR014762">
    <property type="entry name" value="DNA_mismatch_repair_CS"/>
</dbReference>
<comment type="similarity">
    <text evidence="1">Belongs to the DNA mismatch repair MutL/HexB family.</text>
</comment>
<dbReference type="InterPro" id="IPR038973">
    <property type="entry name" value="MutL/Mlh/Pms-like"/>
</dbReference>
<dbReference type="InterPro" id="IPR014790">
    <property type="entry name" value="MutL_C"/>
</dbReference>
<dbReference type="GO" id="GO:0016887">
    <property type="term" value="F:ATP hydrolysis activity"/>
    <property type="evidence" value="ECO:0007669"/>
    <property type="project" value="InterPro"/>
</dbReference>
<feature type="domain" description="DNA mismatch repair protein S5" evidence="4">
    <location>
        <begin position="187"/>
        <end position="344"/>
    </location>
</feature>
<feature type="domain" description="MutL C-terminal dimerisation" evidence="3">
    <location>
        <begin position="995"/>
        <end position="1157"/>
    </location>
</feature>
<evidence type="ECO:0000256" key="1">
    <source>
        <dbReference type="ARBA" id="ARBA00006082"/>
    </source>
</evidence>
<dbReference type="GO" id="GO:0006298">
    <property type="term" value="P:mismatch repair"/>
    <property type="evidence" value="ECO:0007669"/>
    <property type="project" value="InterPro"/>
</dbReference>
<dbReference type="InterPro" id="IPR013507">
    <property type="entry name" value="DNA_mismatch_S5_2-like"/>
</dbReference>
<proteinExistence type="inferred from homology"/>
<dbReference type="InterPro" id="IPR042120">
    <property type="entry name" value="MutL_C_dimsub"/>
</dbReference>
<dbReference type="InterPro" id="IPR037198">
    <property type="entry name" value="MutL_C_sf"/>
</dbReference>
<dbReference type="InterPro" id="IPR014721">
    <property type="entry name" value="Ribsml_uS5_D2-typ_fold_subgr"/>
</dbReference>
<dbReference type="EMBL" id="RDQH01000328">
    <property type="protein sequence ID" value="RXI06333.1"/>
    <property type="molecule type" value="Genomic_DNA"/>
</dbReference>
<reference evidence="5 6" key="1">
    <citation type="submission" date="2018-10" db="EMBL/GenBank/DDBJ databases">
        <title>A high-quality apple genome assembly.</title>
        <authorList>
            <person name="Hu J."/>
        </authorList>
    </citation>
    <scope>NUCLEOTIDE SEQUENCE [LARGE SCALE GENOMIC DNA]</scope>
    <source>
        <strain evidence="6">cv. HFTH1</strain>
        <tissue evidence="5">Young leaf</tissue>
    </source>
</reference>